<organism evidence="1 2">
    <name type="scientific">Punica granatum</name>
    <name type="common">Pomegranate</name>
    <dbReference type="NCBI Taxonomy" id="22663"/>
    <lineage>
        <taxon>Eukaryota</taxon>
        <taxon>Viridiplantae</taxon>
        <taxon>Streptophyta</taxon>
        <taxon>Embryophyta</taxon>
        <taxon>Tracheophyta</taxon>
        <taxon>Spermatophyta</taxon>
        <taxon>Magnoliopsida</taxon>
        <taxon>eudicotyledons</taxon>
        <taxon>Gunneridae</taxon>
        <taxon>Pentapetalae</taxon>
        <taxon>rosids</taxon>
        <taxon>malvids</taxon>
        <taxon>Myrtales</taxon>
        <taxon>Lythraceae</taxon>
        <taxon>Punica</taxon>
    </lineage>
</organism>
<protein>
    <submittedName>
        <fullName evidence="1">Uncharacterized protein</fullName>
    </submittedName>
</protein>
<reference evidence="2" key="1">
    <citation type="journal article" date="2017" name="Plant J.">
        <title>The pomegranate (Punica granatum L.) genome and the genomics of punicalagin biosynthesis.</title>
        <authorList>
            <person name="Qin G."/>
            <person name="Xu C."/>
            <person name="Ming R."/>
            <person name="Tang H."/>
            <person name="Guyot R."/>
            <person name="Kramer E.M."/>
            <person name="Hu Y."/>
            <person name="Yi X."/>
            <person name="Qi Y."/>
            <person name="Xu X."/>
            <person name="Gao Z."/>
            <person name="Pan H."/>
            <person name="Jian J."/>
            <person name="Tian Y."/>
            <person name="Yue Z."/>
            <person name="Xu Y."/>
        </authorList>
    </citation>
    <scope>NUCLEOTIDE SEQUENCE [LARGE SCALE GENOMIC DNA]</scope>
    <source>
        <strain evidence="2">cv. Dabenzi</strain>
    </source>
</reference>
<name>A0A218XSB7_PUNGR</name>
<dbReference type="EMBL" id="MTKT01000805">
    <property type="protein sequence ID" value="OWM87843.1"/>
    <property type="molecule type" value="Genomic_DNA"/>
</dbReference>
<sequence>MASTAIFVLHIDVPMDGLGTRDCGIWGVLPKFEVSMEKEIVDCHGGGGDAAPMNSAVMERGRR</sequence>
<evidence type="ECO:0000313" key="1">
    <source>
        <dbReference type="EMBL" id="OWM87843.1"/>
    </source>
</evidence>
<comment type="caution">
    <text evidence="1">The sequence shown here is derived from an EMBL/GenBank/DDBJ whole genome shotgun (WGS) entry which is preliminary data.</text>
</comment>
<dbReference type="Proteomes" id="UP000197138">
    <property type="component" value="Unassembled WGS sequence"/>
</dbReference>
<accession>A0A218XSB7</accession>
<dbReference type="AlphaFoldDB" id="A0A218XSB7"/>
<proteinExistence type="predicted"/>
<evidence type="ECO:0000313" key="2">
    <source>
        <dbReference type="Proteomes" id="UP000197138"/>
    </source>
</evidence>
<gene>
    <name evidence="1" type="ORF">CDL15_Pgr019427</name>
</gene>